<proteinExistence type="predicted"/>
<dbReference type="AlphaFoldDB" id="A0A382KIK8"/>
<organism evidence="1">
    <name type="scientific">marine metagenome</name>
    <dbReference type="NCBI Taxonomy" id="408172"/>
    <lineage>
        <taxon>unclassified sequences</taxon>
        <taxon>metagenomes</taxon>
        <taxon>ecological metagenomes</taxon>
    </lineage>
</organism>
<accession>A0A382KIK8</accession>
<protein>
    <submittedName>
        <fullName evidence="1">Uncharacterized protein</fullName>
    </submittedName>
</protein>
<feature type="non-terminal residue" evidence="1">
    <location>
        <position position="1"/>
    </location>
</feature>
<name>A0A382KIK8_9ZZZZ</name>
<gene>
    <name evidence="1" type="ORF">METZ01_LOCUS276097</name>
</gene>
<evidence type="ECO:0000313" key="1">
    <source>
        <dbReference type="EMBL" id="SVC23243.1"/>
    </source>
</evidence>
<sequence>VELAANAAVAELDQTELIVDHAMARVLAIHFDLPCRAAPFTGRRGGSMEECGP</sequence>
<reference evidence="1" key="1">
    <citation type="submission" date="2018-05" db="EMBL/GenBank/DDBJ databases">
        <authorList>
            <person name="Lanie J.A."/>
            <person name="Ng W.-L."/>
            <person name="Kazmierczak K.M."/>
            <person name="Andrzejewski T.M."/>
            <person name="Davidsen T.M."/>
            <person name="Wayne K.J."/>
            <person name="Tettelin H."/>
            <person name="Glass J.I."/>
            <person name="Rusch D."/>
            <person name="Podicherti R."/>
            <person name="Tsui H.-C.T."/>
            <person name="Winkler M.E."/>
        </authorList>
    </citation>
    <scope>NUCLEOTIDE SEQUENCE</scope>
</reference>
<dbReference type="EMBL" id="UINC01080370">
    <property type="protein sequence ID" value="SVC23243.1"/>
    <property type="molecule type" value="Genomic_DNA"/>
</dbReference>